<organism evidence="3 4">
    <name type="scientific">Tulasnella calospora MUT 4182</name>
    <dbReference type="NCBI Taxonomy" id="1051891"/>
    <lineage>
        <taxon>Eukaryota</taxon>
        <taxon>Fungi</taxon>
        <taxon>Dikarya</taxon>
        <taxon>Basidiomycota</taxon>
        <taxon>Agaricomycotina</taxon>
        <taxon>Agaricomycetes</taxon>
        <taxon>Cantharellales</taxon>
        <taxon>Tulasnellaceae</taxon>
        <taxon>Tulasnella</taxon>
    </lineage>
</organism>
<dbReference type="SUPFAM" id="SSF54897">
    <property type="entry name" value="Protease propeptides/inhibitors"/>
    <property type="match status" value="1"/>
</dbReference>
<dbReference type="AlphaFoldDB" id="A0A0C3MAH4"/>
<dbReference type="PANTHER" id="PTHR28288">
    <property type="entry name" value="PROTEASE B INHIBITOR 2"/>
    <property type="match status" value="1"/>
</dbReference>
<dbReference type="Pfam" id="PF05922">
    <property type="entry name" value="Inhibitor_I9"/>
    <property type="match status" value="1"/>
</dbReference>
<dbReference type="GO" id="GO:0004866">
    <property type="term" value="F:endopeptidase inhibitor activity"/>
    <property type="evidence" value="ECO:0007669"/>
    <property type="project" value="TreeGrafter"/>
</dbReference>
<proteinExistence type="inferred from homology"/>
<accession>A0A0C3MAH4</accession>
<evidence type="ECO:0000313" key="3">
    <source>
        <dbReference type="EMBL" id="KIO30682.1"/>
    </source>
</evidence>
<protein>
    <recommendedName>
        <fullName evidence="2">Inhibitor I9 domain-containing protein</fullName>
    </recommendedName>
</protein>
<reference evidence="4" key="2">
    <citation type="submission" date="2015-01" db="EMBL/GenBank/DDBJ databases">
        <title>Evolutionary Origins and Diversification of the Mycorrhizal Mutualists.</title>
        <authorList>
            <consortium name="DOE Joint Genome Institute"/>
            <consortium name="Mycorrhizal Genomics Consortium"/>
            <person name="Kohler A."/>
            <person name="Kuo A."/>
            <person name="Nagy L.G."/>
            <person name="Floudas D."/>
            <person name="Copeland A."/>
            <person name="Barry K.W."/>
            <person name="Cichocki N."/>
            <person name="Veneault-Fourrey C."/>
            <person name="LaButti K."/>
            <person name="Lindquist E.A."/>
            <person name="Lipzen A."/>
            <person name="Lundell T."/>
            <person name="Morin E."/>
            <person name="Murat C."/>
            <person name="Riley R."/>
            <person name="Ohm R."/>
            <person name="Sun H."/>
            <person name="Tunlid A."/>
            <person name="Henrissat B."/>
            <person name="Grigoriev I.V."/>
            <person name="Hibbett D.S."/>
            <person name="Martin F."/>
        </authorList>
    </citation>
    <scope>NUCLEOTIDE SEQUENCE [LARGE SCALE GENOMIC DNA]</scope>
    <source>
        <strain evidence="4">MUT 4182</strain>
    </source>
</reference>
<dbReference type="Proteomes" id="UP000054248">
    <property type="component" value="Unassembled WGS sequence"/>
</dbReference>
<dbReference type="InterPro" id="IPR037045">
    <property type="entry name" value="S8pro/Inhibitor_I9_sf"/>
</dbReference>
<dbReference type="InterPro" id="IPR010259">
    <property type="entry name" value="S8pro/Inhibitor_I9"/>
</dbReference>
<name>A0A0C3MAH4_9AGAM</name>
<dbReference type="InterPro" id="IPR052471">
    <property type="entry name" value="PBI_I9"/>
</dbReference>
<dbReference type="OrthoDB" id="5518345at2759"/>
<dbReference type="EMBL" id="KN822969">
    <property type="protein sequence ID" value="KIO30682.1"/>
    <property type="molecule type" value="Genomic_DNA"/>
</dbReference>
<evidence type="ECO:0000259" key="2">
    <source>
        <dbReference type="Pfam" id="PF05922"/>
    </source>
</evidence>
<sequence length="99" mass="10795">MSTTGTPTAPRGDGSANYIVVFKTNATQDEISSFIRGVKDQGATVNHTYTNAFKGFSAMMKPAHMRSLREHNIIEYIEPDQIVTISPANPTPQAAEPQK</sequence>
<comment type="similarity">
    <text evidence="1">Belongs to the protease inhibitor I9 family.</text>
</comment>
<evidence type="ECO:0000313" key="4">
    <source>
        <dbReference type="Proteomes" id="UP000054248"/>
    </source>
</evidence>
<dbReference type="HOGENOM" id="CLU_156026_2_0_1"/>
<keyword evidence="4" id="KW-1185">Reference proteome</keyword>
<reference evidence="3 4" key="1">
    <citation type="submission" date="2014-04" db="EMBL/GenBank/DDBJ databases">
        <authorList>
            <consortium name="DOE Joint Genome Institute"/>
            <person name="Kuo A."/>
            <person name="Girlanda M."/>
            <person name="Perotto S."/>
            <person name="Kohler A."/>
            <person name="Nagy L.G."/>
            <person name="Floudas D."/>
            <person name="Copeland A."/>
            <person name="Barry K.W."/>
            <person name="Cichocki N."/>
            <person name="Veneault-Fourrey C."/>
            <person name="LaButti K."/>
            <person name="Lindquist E.A."/>
            <person name="Lipzen A."/>
            <person name="Lundell T."/>
            <person name="Morin E."/>
            <person name="Murat C."/>
            <person name="Sun H."/>
            <person name="Tunlid A."/>
            <person name="Henrissat B."/>
            <person name="Grigoriev I.V."/>
            <person name="Hibbett D.S."/>
            <person name="Martin F."/>
            <person name="Nordberg H.P."/>
            <person name="Cantor M.N."/>
            <person name="Hua S.X."/>
        </authorList>
    </citation>
    <scope>NUCLEOTIDE SEQUENCE [LARGE SCALE GENOMIC DNA]</scope>
    <source>
        <strain evidence="3 4">MUT 4182</strain>
    </source>
</reference>
<dbReference type="GO" id="GO:0042144">
    <property type="term" value="P:vacuole fusion, non-autophagic"/>
    <property type="evidence" value="ECO:0007669"/>
    <property type="project" value="TreeGrafter"/>
</dbReference>
<evidence type="ECO:0000256" key="1">
    <source>
        <dbReference type="ARBA" id="ARBA00038069"/>
    </source>
</evidence>
<dbReference type="PANTHER" id="PTHR28288:SF2">
    <property type="entry name" value="PROTEASE B INHIBITOR 2"/>
    <property type="match status" value="1"/>
</dbReference>
<gene>
    <name evidence="3" type="ORF">M407DRAFT_242086</name>
</gene>
<dbReference type="Gene3D" id="3.30.70.80">
    <property type="entry name" value="Peptidase S8 propeptide/proteinase inhibitor I9"/>
    <property type="match status" value="1"/>
</dbReference>
<feature type="domain" description="Inhibitor I9" evidence="2">
    <location>
        <begin position="17"/>
        <end position="85"/>
    </location>
</feature>